<sequence length="42" mass="4711">MQQNTRLALWCDRLPLSPIPFFCFGNAAGATIDEVILFAVRN</sequence>
<keyword evidence="2" id="KW-1185">Reference proteome</keyword>
<dbReference type="AlphaFoldDB" id="A0A2K8SV27"/>
<organism evidence="1 2">
    <name type="scientific">Nostoc flagelliforme CCNUN1</name>
    <dbReference type="NCBI Taxonomy" id="2038116"/>
    <lineage>
        <taxon>Bacteria</taxon>
        <taxon>Bacillati</taxon>
        <taxon>Cyanobacteriota</taxon>
        <taxon>Cyanophyceae</taxon>
        <taxon>Nostocales</taxon>
        <taxon>Nostocaceae</taxon>
        <taxon>Nostoc</taxon>
    </lineage>
</organism>
<gene>
    <name evidence="1" type="ORF">COO91_05250</name>
</gene>
<dbReference type="EMBL" id="CP024785">
    <property type="protein sequence ID" value="AUB39258.1"/>
    <property type="molecule type" value="Genomic_DNA"/>
</dbReference>
<evidence type="ECO:0000313" key="1">
    <source>
        <dbReference type="EMBL" id="AUB39258.1"/>
    </source>
</evidence>
<proteinExistence type="predicted"/>
<reference evidence="1 2" key="1">
    <citation type="submission" date="2017-11" db="EMBL/GenBank/DDBJ databases">
        <title>Complete genome of a free-living desiccation-tolerant cyanobacterium and its photosynthetic adaptation to extreme terrestrial habitat.</title>
        <authorList>
            <person name="Shang J."/>
        </authorList>
    </citation>
    <scope>NUCLEOTIDE SEQUENCE [LARGE SCALE GENOMIC DNA]</scope>
    <source>
        <strain evidence="1 2">CCNUN1</strain>
    </source>
</reference>
<accession>A0A2K8SV27</accession>
<dbReference type="Proteomes" id="UP000232003">
    <property type="component" value="Chromosome"/>
</dbReference>
<protein>
    <submittedName>
        <fullName evidence="1">Uncharacterized protein</fullName>
    </submittedName>
</protein>
<dbReference type="KEGG" id="nfl:COO91_05250"/>
<name>A0A2K8SV27_9NOSO</name>
<evidence type="ECO:0000313" key="2">
    <source>
        <dbReference type="Proteomes" id="UP000232003"/>
    </source>
</evidence>